<accession>A0A183ID88</accession>
<name>A0A183ID88_9BILA</name>
<protein>
    <submittedName>
        <fullName evidence="2 4">Uncharacterized protein</fullName>
    </submittedName>
</protein>
<reference evidence="4" key="1">
    <citation type="submission" date="2016-06" db="UniProtKB">
        <authorList>
            <consortium name="WormBaseParasite"/>
        </authorList>
    </citation>
    <scope>IDENTIFICATION</scope>
</reference>
<feature type="region of interest" description="Disordered" evidence="1">
    <location>
        <begin position="35"/>
        <end position="77"/>
    </location>
</feature>
<proteinExistence type="predicted"/>
<evidence type="ECO:0000313" key="4">
    <source>
        <dbReference type="WBParaSite" id="SBAD_0000165301-mRNA-1"/>
    </source>
</evidence>
<reference evidence="2 3" key="2">
    <citation type="submission" date="2018-11" db="EMBL/GenBank/DDBJ databases">
        <authorList>
            <consortium name="Pathogen Informatics"/>
        </authorList>
    </citation>
    <scope>NUCLEOTIDE SEQUENCE [LARGE SCALE GENOMIC DNA]</scope>
</reference>
<keyword evidence="3" id="KW-1185">Reference proteome</keyword>
<organism evidence="4">
    <name type="scientific">Soboliphyme baturini</name>
    <dbReference type="NCBI Taxonomy" id="241478"/>
    <lineage>
        <taxon>Eukaryota</taxon>
        <taxon>Metazoa</taxon>
        <taxon>Ecdysozoa</taxon>
        <taxon>Nematoda</taxon>
        <taxon>Enoplea</taxon>
        <taxon>Dorylaimia</taxon>
        <taxon>Dioctophymatida</taxon>
        <taxon>Dioctophymatoidea</taxon>
        <taxon>Soboliphymatidae</taxon>
        <taxon>Soboliphyme</taxon>
    </lineage>
</organism>
<dbReference type="AlphaFoldDB" id="A0A183ID88"/>
<evidence type="ECO:0000313" key="3">
    <source>
        <dbReference type="Proteomes" id="UP000270296"/>
    </source>
</evidence>
<sequence>MEVTSNGVTRGRQPSFTYAFRIRTTSLLRRACRTSASATMKNPSRPSDLPVRPSVGGGRSARPAGKSVKQLKLKARPQLKESDRKQIILEQQRLKIYDPRACLAVLKKIALSEIVPPLRHSLPWPTEANDASSYFASPCGSSSHGVIYAGKTRRFTTTSLLAEAVDQNRRLGQTEELFPPAGESKLNQRANDLGSDGEVDRLRIIIHQQAMPDRMLTSVQCLCV</sequence>
<dbReference type="WBParaSite" id="SBAD_0000165301-mRNA-1">
    <property type="protein sequence ID" value="SBAD_0000165301-mRNA-1"/>
    <property type="gene ID" value="SBAD_0000165301"/>
</dbReference>
<evidence type="ECO:0000313" key="2">
    <source>
        <dbReference type="EMBL" id="VDO94795.1"/>
    </source>
</evidence>
<dbReference type="Proteomes" id="UP000270296">
    <property type="component" value="Unassembled WGS sequence"/>
</dbReference>
<gene>
    <name evidence="2" type="ORF">SBAD_LOCUS1582</name>
</gene>
<dbReference type="EMBL" id="UZAM01006874">
    <property type="protein sequence ID" value="VDO94795.1"/>
    <property type="molecule type" value="Genomic_DNA"/>
</dbReference>
<feature type="compositionally biased region" description="Polar residues" evidence="1">
    <location>
        <begin position="35"/>
        <end position="45"/>
    </location>
</feature>
<evidence type="ECO:0000256" key="1">
    <source>
        <dbReference type="SAM" id="MobiDB-lite"/>
    </source>
</evidence>